<organism evidence="1 2">
    <name type="scientific">Anaeromyxobacter oryzae</name>
    <dbReference type="NCBI Taxonomy" id="2918170"/>
    <lineage>
        <taxon>Bacteria</taxon>
        <taxon>Pseudomonadati</taxon>
        <taxon>Myxococcota</taxon>
        <taxon>Myxococcia</taxon>
        <taxon>Myxococcales</taxon>
        <taxon>Cystobacterineae</taxon>
        <taxon>Anaeromyxobacteraceae</taxon>
        <taxon>Anaeromyxobacter</taxon>
    </lineage>
</organism>
<proteinExistence type="predicted"/>
<evidence type="ECO:0000313" key="2">
    <source>
        <dbReference type="Proteomes" id="UP001162891"/>
    </source>
</evidence>
<accession>A0ABM7WVC5</accession>
<evidence type="ECO:0000313" key="1">
    <source>
        <dbReference type="EMBL" id="BDG03462.1"/>
    </source>
</evidence>
<gene>
    <name evidence="1" type="ORF">AMOR_24580</name>
</gene>
<reference evidence="2" key="1">
    <citation type="journal article" date="2022" name="Int. J. Syst. Evol. Microbiol.">
        <title>Anaeromyxobacter oryzae sp. nov., Anaeromyxobacter diazotrophicus sp. nov. and Anaeromyxobacter paludicola sp. nov., isolated from paddy soils.</title>
        <authorList>
            <person name="Itoh H."/>
            <person name="Xu Z."/>
            <person name="Mise K."/>
            <person name="Masuda Y."/>
            <person name="Ushijima N."/>
            <person name="Hayakawa C."/>
            <person name="Shiratori Y."/>
            <person name="Senoo K."/>
        </authorList>
    </citation>
    <scope>NUCLEOTIDE SEQUENCE [LARGE SCALE GENOMIC DNA]</scope>
    <source>
        <strain evidence="2">Red232</strain>
    </source>
</reference>
<dbReference type="EMBL" id="AP025591">
    <property type="protein sequence ID" value="BDG03462.1"/>
    <property type="molecule type" value="Genomic_DNA"/>
</dbReference>
<name>A0ABM7WVC5_9BACT</name>
<sequence>MLDAAFAPYRLAPGALPEESARAAEALAAEPLLAPPAEPLPAPLVNRALADLPAGRAATASEACRAADGTPSGLSGPPRACLSSERQRARVGELARAALAAGFAGVCLDRPDAPLALGLLGAGFCTDCQRALARHLEREYGDHFQPIDYLALAREAVASASGAVSFDQLPFGRDFWRVRNEMLDRAVRGYARAARDASRAAAKPFEVIAQFEAIGPAQLRAARLVDAAVFPAPVPATATGVGLARLLRAAAGRRPIAIAPAPGAATPAALSRFAAVVATCGIEISGLEPAGEAGAEVASVRRLARQLAQRAGRSPALGNPVAECAILYSAEADLWTGGRHRLAVERAGDALAALHVQAPVVTRLSDAPPEAALVLADAGALSWLEMKEVRRRIEGGAPVLAFGEPAHVDEAGRPAGTFLPNGKPGGVKVGAGLLAVLPPLSPEQGTPAPPDAERLSKALAALLGKGRRAAGVAGRSPLLVVLHRSGDTLDAHLVALGAEKAQGTTLFLGMHVAGGVRRGRFVSADGQDLRIPMNPSGYSISTVLPSFRGYAVLSLQA</sequence>
<dbReference type="Proteomes" id="UP001162891">
    <property type="component" value="Chromosome"/>
</dbReference>
<protein>
    <submittedName>
        <fullName evidence="1">Uncharacterized protein</fullName>
    </submittedName>
</protein>
<keyword evidence="2" id="KW-1185">Reference proteome</keyword>
<dbReference type="RefSeq" id="WP_248361495.1">
    <property type="nucleotide sequence ID" value="NZ_AP025591.1"/>
</dbReference>